<keyword evidence="2" id="KW-0812">Transmembrane</keyword>
<feature type="region of interest" description="Disordered" evidence="1">
    <location>
        <begin position="101"/>
        <end position="141"/>
    </location>
</feature>
<organism evidence="3 4">
    <name type="scientific">Panagrellus redivivus</name>
    <name type="common">Microworm</name>
    <dbReference type="NCBI Taxonomy" id="6233"/>
    <lineage>
        <taxon>Eukaryota</taxon>
        <taxon>Metazoa</taxon>
        <taxon>Ecdysozoa</taxon>
        <taxon>Nematoda</taxon>
        <taxon>Chromadorea</taxon>
        <taxon>Rhabditida</taxon>
        <taxon>Tylenchina</taxon>
        <taxon>Panagrolaimomorpha</taxon>
        <taxon>Panagrolaimoidea</taxon>
        <taxon>Panagrolaimidae</taxon>
        <taxon>Panagrellus</taxon>
    </lineage>
</organism>
<feature type="compositionally biased region" description="Basic residues" evidence="1">
    <location>
        <begin position="185"/>
        <end position="200"/>
    </location>
</feature>
<evidence type="ECO:0000313" key="3">
    <source>
        <dbReference type="Proteomes" id="UP000492821"/>
    </source>
</evidence>
<evidence type="ECO:0000256" key="2">
    <source>
        <dbReference type="SAM" id="Phobius"/>
    </source>
</evidence>
<feature type="transmembrane region" description="Helical" evidence="2">
    <location>
        <begin position="66"/>
        <end position="92"/>
    </location>
</feature>
<evidence type="ECO:0000256" key="1">
    <source>
        <dbReference type="SAM" id="MobiDB-lite"/>
    </source>
</evidence>
<evidence type="ECO:0000313" key="4">
    <source>
        <dbReference type="WBParaSite" id="Pan_g12787.t1"/>
    </source>
</evidence>
<accession>A0A7E4ZRI7</accession>
<protein>
    <submittedName>
        <fullName evidence="4">ULP_PROTEASE domain-containing protein</fullName>
    </submittedName>
</protein>
<reference evidence="4" key="2">
    <citation type="submission" date="2020-10" db="UniProtKB">
        <authorList>
            <consortium name="WormBaseParasite"/>
        </authorList>
    </citation>
    <scope>IDENTIFICATION</scope>
</reference>
<dbReference type="WBParaSite" id="Pan_g12787.t1">
    <property type="protein sequence ID" value="Pan_g12787.t1"/>
    <property type="gene ID" value="Pan_g12787"/>
</dbReference>
<feature type="region of interest" description="Disordered" evidence="1">
    <location>
        <begin position="181"/>
        <end position="217"/>
    </location>
</feature>
<dbReference type="Proteomes" id="UP000492821">
    <property type="component" value="Unassembled WGS sequence"/>
</dbReference>
<sequence>MILCILFIIDGISATNETDSDILVRTLQDSKVFNNITDTLSQVADDNDTDPETDEKALAKSRHTSAIIWIVAFSTISLIFIVTILICIVLVIKTIRDARNGDPAIPKTSKTPNKKKSTGSKTPQNAPLPTSEVHHESIPPTPLIEEQPTEIVIVPKGTSSSKATPSTTDNEVQAAKNLKALSPKIAKRPAKSKPKAKAKAQPKTQNPVKVQEHVPSDCDYSKSQPYDMVLKFVEDAPRNLNRHNMLRFKGVMPREVGSRLDPFLQMVFSEYNTSPPRHVVDFELNFFLLYVKDAMKAADGLLKKARQDLSRHGAIYEQKQWKSFNDKTKQYISRVTTPGFYAWYAFAGEHGNEIKFSKKPAEIEATLNKMSIPALLIVFFRLELDESIRKGAYIRIRHRMPQIANLYPRIQLRGMAYPICLIPELEDRDPQLFADFDNTTGNESTQKTKEFDDDEFDKAIEKALPTDETQVSHSDGRKNAFTESVETEIPTKTKTDTTINVTMDMP</sequence>
<name>A0A7E4ZRI7_PANRE</name>
<keyword evidence="3" id="KW-1185">Reference proteome</keyword>
<keyword evidence="2" id="KW-0472">Membrane</keyword>
<keyword evidence="2" id="KW-1133">Transmembrane helix</keyword>
<dbReference type="AlphaFoldDB" id="A0A7E4ZRI7"/>
<reference evidence="3" key="1">
    <citation type="journal article" date="2013" name="Genetics">
        <title>The draft genome and transcriptome of Panagrellus redivivus are shaped by the harsh demands of a free-living lifestyle.</title>
        <authorList>
            <person name="Srinivasan J."/>
            <person name="Dillman A.R."/>
            <person name="Macchietto M.G."/>
            <person name="Heikkinen L."/>
            <person name="Lakso M."/>
            <person name="Fracchia K.M."/>
            <person name="Antoshechkin I."/>
            <person name="Mortazavi A."/>
            <person name="Wong G."/>
            <person name="Sternberg P.W."/>
        </authorList>
    </citation>
    <scope>NUCLEOTIDE SEQUENCE [LARGE SCALE GENOMIC DNA]</scope>
    <source>
        <strain evidence="3">MT8872</strain>
    </source>
</reference>
<proteinExistence type="predicted"/>